<evidence type="ECO:0000259" key="1">
    <source>
        <dbReference type="Pfam" id="PF13456"/>
    </source>
</evidence>
<gene>
    <name evidence="2" type="ORF">ARALYDRAFT_662328</name>
</gene>
<reference evidence="3" key="1">
    <citation type="journal article" date="2011" name="Nat. Genet.">
        <title>The Arabidopsis lyrata genome sequence and the basis of rapid genome size change.</title>
        <authorList>
            <person name="Hu T.T."/>
            <person name="Pattyn P."/>
            <person name="Bakker E.G."/>
            <person name="Cao J."/>
            <person name="Cheng J.-F."/>
            <person name="Clark R.M."/>
            <person name="Fahlgren N."/>
            <person name="Fawcett J.A."/>
            <person name="Grimwood J."/>
            <person name="Gundlach H."/>
            <person name="Haberer G."/>
            <person name="Hollister J.D."/>
            <person name="Ossowski S."/>
            <person name="Ottilar R.P."/>
            <person name="Salamov A.A."/>
            <person name="Schneeberger K."/>
            <person name="Spannagl M."/>
            <person name="Wang X."/>
            <person name="Yang L."/>
            <person name="Nasrallah M.E."/>
            <person name="Bergelson J."/>
            <person name="Carrington J.C."/>
            <person name="Gaut B.S."/>
            <person name="Schmutz J."/>
            <person name="Mayer K.F.X."/>
            <person name="Van de Peer Y."/>
            <person name="Grigoriev I.V."/>
            <person name="Nordborg M."/>
            <person name="Weigel D."/>
            <person name="Guo Y.-L."/>
        </authorList>
    </citation>
    <scope>NUCLEOTIDE SEQUENCE [LARGE SCALE GENOMIC DNA]</scope>
    <source>
        <strain evidence="3">cv. MN47</strain>
    </source>
</reference>
<proteinExistence type="predicted"/>
<organism evidence="3">
    <name type="scientific">Arabidopsis lyrata subsp. lyrata</name>
    <name type="common">Lyre-leaved rock-cress</name>
    <dbReference type="NCBI Taxonomy" id="81972"/>
    <lineage>
        <taxon>Eukaryota</taxon>
        <taxon>Viridiplantae</taxon>
        <taxon>Streptophyta</taxon>
        <taxon>Embryophyta</taxon>
        <taxon>Tracheophyta</taxon>
        <taxon>Spermatophyta</taxon>
        <taxon>Magnoliopsida</taxon>
        <taxon>eudicotyledons</taxon>
        <taxon>Gunneridae</taxon>
        <taxon>Pentapetalae</taxon>
        <taxon>rosids</taxon>
        <taxon>malvids</taxon>
        <taxon>Brassicales</taxon>
        <taxon>Brassicaceae</taxon>
        <taxon>Camelineae</taxon>
        <taxon>Arabidopsis</taxon>
    </lineage>
</organism>
<dbReference type="eggNOG" id="KOG1075">
    <property type="taxonomic scope" value="Eukaryota"/>
</dbReference>
<dbReference type="Gramene" id="Al_scaffold_0006_2393">
    <property type="protein sequence ID" value="Al_scaffold_0006_2393"/>
    <property type="gene ID" value="Al_scaffold_0006_2393"/>
</dbReference>
<protein>
    <submittedName>
        <fullName evidence="2">Predicted protein</fullName>
    </submittedName>
</protein>
<dbReference type="InterPro" id="IPR002156">
    <property type="entry name" value="RNaseH_domain"/>
</dbReference>
<sequence length="269" mass="29525">MGFPLSSFPTVLLASLGRRLPPGSPLESPLPPEPPDPPDLSSSQISFWGFTSFPLTVRNFEPPLTDFPPLFNSPPLAQFVVMKSSRLTIRTMTVALYLVSSGGTPFAFISGFRFYQVYVLLFSPFGGISCNVGKKIFTGIFRWLTISSLRGMDWCVSNVSEDPLFNSYVDAAWTALFAETLAVELALLDAQSAGFHKLKVFSVCKVLISLLISGTSTVAPRSLLHDIRELSVSFTLICFYFVSRLETVIAESLAISALSDVIPFSSVWR</sequence>
<dbReference type="InterPro" id="IPR052929">
    <property type="entry name" value="RNase_H-like_EbsB-rel"/>
</dbReference>
<dbReference type="HOGENOM" id="CLU_1035634_0_0_1"/>
<dbReference type="EMBL" id="GL348718">
    <property type="protein sequence ID" value="EFH48389.1"/>
    <property type="molecule type" value="Genomic_DNA"/>
</dbReference>
<dbReference type="PANTHER" id="PTHR47074:SF49">
    <property type="entry name" value="POLYNUCLEOTIDYL TRANSFERASE, RIBONUCLEASE H-LIKE SUPERFAMILY PROTEIN"/>
    <property type="match status" value="1"/>
</dbReference>
<feature type="domain" description="RNase H type-1" evidence="1">
    <location>
        <begin position="171"/>
        <end position="255"/>
    </location>
</feature>
<accession>D7M3S4</accession>
<dbReference type="Proteomes" id="UP000008694">
    <property type="component" value="Unassembled WGS sequence"/>
</dbReference>
<evidence type="ECO:0000313" key="2">
    <source>
        <dbReference type="EMBL" id="EFH48389.1"/>
    </source>
</evidence>
<dbReference type="GO" id="GO:0004523">
    <property type="term" value="F:RNA-DNA hybrid ribonuclease activity"/>
    <property type="evidence" value="ECO:0007669"/>
    <property type="project" value="InterPro"/>
</dbReference>
<evidence type="ECO:0000313" key="3">
    <source>
        <dbReference type="Proteomes" id="UP000008694"/>
    </source>
</evidence>
<name>D7M3S4_ARALL</name>
<keyword evidence="3" id="KW-1185">Reference proteome</keyword>
<dbReference type="GO" id="GO:0003676">
    <property type="term" value="F:nucleic acid binding"/>
    <property type="evidence" value="ECO:0007669"/>
    <property type="project" value="InterPro"/>
</dbReference>
<dbReference type="Pfam" id="PF13456">
    <property type="entry name" value="RVT_3"/>
    <property type="match status" value="1"/>
</dbReference>
<dbReference type="PANTHER" id="PTHR47074">
    <property type="entry name" value="BNAC02G40300D PROTEIN"/>
    <property type="match status" value="1"/>
</dbReference>
<dbReference type="AlphaFoldDB" id="D7M3S4"/>